<dbReference type="PANTHER" id="PTHR43649:SF12">
    <property type="entry name" value="DIACETYLCHITOBIOSE BINDING PROTEIN DASA"/>
    <property type="match status" value="1"/>
</dbReference>
<reference evidence="2" key="1">
    <citation type="journal article" date="2013" name="Environ. Microbiol.">
        <title>Microbiota from the distal guts of lean and obese adolescents exhibit partial functional redundancy besides clear differences in community structure.</title>
        <authorList>
            <person name="Ferrer M."/>
            <person name="Ruiz A."/>
            <person name="Lanza F."/>
            <person name="Haange S.B."/>
            <person name="Oberbach A."/>
            <person name="Till H."/>
            <person name="Bargiela R."/>
            <person name="Campoy C."/>
            <person name="Segura M.T."/>
            <person name="Richter M."/>
            <person name="von Bergen M."/>
            <person name="Seifert J."/>
            <person name="Suarez A."/>
        </authorList>
    </citation>
    <scope>NUCLEOTIDE SEQUENCE</scope>
</reference>
<dbReference type="PANTHER" id="PTHR43649">
    <property type="entry name" value="ARABINOSE-BINDING PROTEIN-RELATED"/>
    <property type="match status" value="1"/>
</dbReference>
<proteinExistence type="predicted"/>
<sequence>GSTAESSTTNNGATTESKTEGTATASNENLSGTITFTIWDNNLNDFIESNDMVGKFQEKYPDIDVEIEKIKDDSEYWNAMKMRASANQLPDVMFNKTFTLARFKEYLLDLSDTEAAKNNELAAGYAIDGKILGIPMTSGYEYVYYWKDMFKEAGVEVPTTGVSSKT</sequence>
<dbReference type="AlphaFoldDB" id="K1STK8"/>
<dbReference type="Gene3D" id="3.40.190.10">
    <property type="entry name" value="Periplasmic binding protein-like II"/>
    <property type="match status" value="2"/>
</dbReference>
<organism evidence="2">
    <name type="scientific">human gut metagenome</name>
    <dbReference type="NCBI Taxonomy" id="408170"/>
    <lineage>
        <taxon>unclassified sequences</taxon>
        <taxon>metagenomes</taxon>
        <taxon>organismal metagenomes</taxon>
    </lineage>
</organism>
<dbReference type="EMBL" id="AJWZ01006787">
    <property type="protein sequence ID" value="EKC58794.1"/>
    <property type="molecule type" value="Genomic_DNA"/>
</dbReference>
<gene>
    <name evidence="2" type="ORF">OBE_09813</name>
</gene>
<dbReference type="SUPFAM" id="SSF53850">
    <property type="entry name" value="Periplasmic binding protein-like II"/>
    <property type="match status" value="1"/>
</dbReference>
<name>K1STK8_9ZZZZ</name>
<evidence type="ECO:0000256" key="1">
    <source>
        <dbReference type="SAM" id="MobiDB-lite"/>
    </source>
</evidence>
<feature type="region of interest" description="Disordered" evidence="1">
    <location>
        <begin position="1"/>
        <end position="26"/>
    </location>
</feature>
<evidence type="ECO:0000313" key="2">
    <source>
        <dbReference type="EMBL" id="EKC58794.1"/>
    </source>
</evidence>
<dbReference type="Pfam" id="PF13416">
    <property type="entry name" value="SBP_bac_8"/>
    <property type="match status" value="1"/>
</dbReference>
<protein>
    <submittedName>
        <fullName evidence="2">Extracellular solute-binding protein family 1</fullName>
    </submittedName>
</protein>
<feature type="non-terminal residue" evidence="2">
    <location>
        <position position="1"/>
    </location>
</feature>
<accession>K1STK8</accession>
<comment type="caution">
    <text evidence="2">The sequence shown here is derived from an EMBL/GenBank/DDBJ whole genome shotgun (WGS) entry which is preliminary data.</text>
</comment>
<dbReference type="InterPro" id="IPR006059">
    <property type="entry name" value="SBP"/>
</dbReference>
<dbReference type="InterPro" id="IPR050490">
    <property type="entry name" value="Bact_solute-bd_prot1"/>
</dbReference>